<gene>
    <name evidence="2" type="ORF">Esi_0029_0030</name>
</gene>
<feature type="region of interest" description="Disordered" evidence="1">
    <location>
        <begin position="1"/>
        <end position="44"/>
    </location>
</feature>
<dbReference type="AlphaFoldDB" id="D7FV88"/>
<sequence length="379" mass="41585">MLNSQAGDKGDGDVPTPKRSRGKGKARVANDQPGKWARTTPPSPGFDVAQAPLEPHQTVVFERMTAAMDDPTVAINRAKMLEIAREVAKTKGMGEDASICDVLRKACGEYGLRRSLALDQLRKRPLADNEMKEGGIEVFDQKKDYGGQVNGRVANDGPAWNIPAGLVLAGAEAIDTVTSETYVWRTGDPHRSSRELHEAILALVFLGGLVWSKESAGLNQKVGGTFTDEQRERGGAARGSRKGRSDHERGGAGVRRDITLARDILRSRPESTDIPPFESFKCPEEGCGNFLKLGDRWFFDILQNKWKYVGPRCQPKGGHSAAEMVPCSDAKGKEGYSNEEMKMLPFVGNSRASKVVRENQDAYAGWLTEDAARLEEERR</sequence>
<evidence type="ECO:0000313" key="2">
    <source>
        <dbReference type="EMBL" id="CBJ26260.1"/>
    </source>
</evidence>
<dbReference type="EMBL" id="FN649742">
    <property type="protein sequence ID" value="CBJ26260.1"/>
    <property type="molecule type" value="Genomic_DNA"/>
</dbReference>
<dbReference type="EMBL" id="FN648475">
    <property type="protein sequence ID" value="CBJ26260.1"/>
    <property type="molecule type" value="Genomic_DNA"/>
</dbReference>
<proteinExistence type="predicted"/>
<accession>D7FV88</accession>
<name>D7FV88_ECTSI</name>
<evidence type="ECO:0000313" key="3">
    <source>
        <dbReference type="Proteomes" id="UP000002630"/>
    </source>
</evidence>
<feature type="region of interest" description="Disordered" evidence="1">
    <location>
        <begin position="223"/>
        <end position="253"/>
    </location>
</feature>
<dbReference type="InParanoid" id="D7FV88"/>
<feature type="compositionally biased region" description="Basic and acidic residues" evidence="1">
    <location>
        <begin position="243"/>
        <end position="253"/>
    </location>
</feature>
<reference evidence="2 3" key="1">
    <citation type="journal article" date="2010" name="Nature">
        <title>The Ectocarpus genome and the independent evolution of multicellularity in brown algae.</title>
        <authorList>
            <person name="Cock J.M."/>
            <person name="Sterck L."/>
            <person name="Rouze P."/>
            <person name="Scornet D."/>
            <person name="Allen A.E."/>
            <person name="Amoutzias G."/>
            <person name="Anthouard V."/>
            <person name="Artiguenave F."/>
            <person name="Aury J.M."/>
            <person name="Badger J.H."/>
            <person name="Beszteri B."/>
            <person name="Billiau K."/>
            <person name="Bonnet E."/>
            <person name="Bothwell J.H."/>
            <person name="Bowler C."/>
            <person name="Boyen C."/>
            <person name="Brownlee C."/>
            <person name="Carrano C.J."/>
            <person name="Charrier B."/>
            <person name="Cho G.Y."/>
            <person name="Coelho S.M."/>
            <person name="Collen J."/>
            <person name="Corre E."/>
            <person name="Da Silva C."/>
            <person name="Delage L."/>
            <person name="Delaroque N."/>
            <person name="Dittami S.M."/>
            <person name="Doulbeau S."/>
            <person name="Elias M."/>
            <person name="Farnham G."/>
            <person name="Gachon C.M."/>
            <person name="Gschloessl B."/>
            <person name="Heesch S."/>
            <person name="Jabbari K."/>
            <person name="Jubin C."/>
            <person name="Kawai H."/>
            <person name="Kimura K."/>
            <person name="Kloareg B."/>
            <person name="Kupper F.C."/>
            <person name="Lang D."/>
            <person name="Le Bail A."/>
            <person name="Leblanc C."/>
            <person name="Lerouge P."/>
            <person name="Lohr M."/>
            <person name="Lopez P.J."/>
            <person name="Martens C."/>
            <person name="Maumus F."/>
            <person name="Michel G."/>
            <person name="Miranda-Saavedra D."/>
            <person name="Morales J."/>
            <person name="Moreau H."/>
            <person name="Motomura T."/>
            <person name="Nagasato C."/>
            <person name="Napoli C.A."/>
            <person name="Nelson D.R."/>
            <person name="Nyvall-Collen P."/>
            <person name="Peters A.F."/>
            <person name="Pommier C."/>
            <person name="Potin P."/>
            <person name="Poulain J."/>
            <person name="Quesneville H."/>
            <person name="Read B."/>
            <person name="Rensing S.A."/>
            <person name="Ritter A."/>
            <person name="Rousvoal S."/>
            <person name="Samanta M."/>
            <person name="Samson G."/>
            <person name="Schroeder D.C."/>
            <person name="Segurens B."/>
            <person name="Strittmatter M."/>
            <person name="Tonon T."/>
            <person name="Tregear J.W."/>
            <person name="Valentin K."/>
            <person name="von Dassow P."/>
            <person name="Yamagishi T."/>
            <person name="Van de Peer Y."/>
            <person name="Wincker P."/>
        </authorList>
    </citation>
    <scope>NUCLEOTIDE SEQUENCE [LARGE SCALE GENOMIC DNA]</scope>
    <source>
        <strain evidence="3">Ec32 / CCAP1310/4</strain>
    </source>
</reference>
<dbReference type="OrthoDB" id="10474049at2759"/>
<organism evidence="2 3">
    <name type="scientific">Ectocarpus siliculosus</name>
    <name type="common">Brown alga</name>
    <name type="synonym">Conferva siliculosa</name>
    <dbReference type="NCBI Taxonomy" id="2880"/>
    <lineage>
        <taxon>Eukaryota</taxon>
        <taxon>Sar</taxon>
        <taxon>Stramenopiles</taxon>
        <taxon>Ochrophyta</taxon>
        <taxon>PX clade</taxon>
        <taxon>Phaeophyceae</taxon>
        <taxon>Ectocarpales</taxon>
        <taxon>Ectocarpaceae</taxon>
        <taxon>Ectocarpus</taxon>
    </lineage>
</organism>
<evidence type="ECO:0000256" key="1">
    <source>
        <dbReference type="SAM" id="MobiDB-lite"/>
    </source>
</evidence>
<protein>
    <submittedName>
        <fullName evidence="2">Uncharacterized protein</fullName>
    </submittedName>
</protein>
<keyword evidence="3" id="KW-1185">Reference proteome</keyword>
<dbReference type="Proteomes" id="UP000002630">
    <property type="component" value="Linkage Group LG17"/>
</dbReference>